<comment type="caution">
    <text evidence="1">The sequence shown here is derived from an EMBL/GenBank/DDBJ whole genome shotgun (WGS) entry which is preliminary data.</text>
</comment>
<evidence type="ECO:0000313" key="2">
    <source>
        <dbReference type="Proteomes" id="UP000316096"/>
    </source>
</evidence>
<evidence type="ECO:0008006" key="3">
    <source>
        <dbReference type="Google" id="ProtNLM"/>
    </source>
</evidence>
<dbReference type="Proteomes" id="UP000316096">
    <property type="component" value="Unassembled WGS sequence"/>
</dbReference>
<protein>
    <recommendedName>
        <fullName evidence="3">DUF3137 domain-containing protein</fullName>
    </recommendedName>
</protein>
<gene>
    <name evidence="1" type="ORF">FB559_8234</name>
</gene>
<organism evidence="1 2">
    <name type="scientific">Actinoallomurus bryophytorum</name>
    <dbReference type="NCBI Taxonomy" id="1490222"/>
    <lineage>
        <taxon>Bacteria</taxon>
        <taxon>Bacillati</taxon>
        <taxon>Actinomycetota</taxon>
        <taxon>Actinomycetes</taxon>
        <taxon>Streptosporangiales</taxon>
        <taxon>Thermomonosporaceae</taxon>
        <taxon>Actinoallomurus</taxon>
    </lineage>
</organism>
<dbReference type="EMBL" id="VFOZ01000002">
    <property type="protein sequence ID" value="TQL90917.1"/>
    <property type="molecule type" value="Genomic_DNA"/>
</dbReference>
<keyword evidence="2" id="KW-1185">Reference proteome</keyword>
<accession>A0A543C1F6</accession>
<sequence>MVLIFIGVAVALLTALVVAARNGAIRAERHKRDTLYAWTMTNGWQMHEGDVNTSWRQRLSGLRQFGIRRIVFSTVHGLPVTVADCHYTTESTDGEGRSTSQRVNLSVFVARLPGGWPDIEVRNRRMGSRFMRALGRQSPVEIGHAEFDRRFKVVTADPRAAHVLLSPALVDAHLRNQAPPWSLRGGELMTIEQGRLTIERIGPGVQRLGWLAEALGYRA</sequence>
<dbReference type="AlphaFoldDB" id="A0A543C1F6"/>
<reference evidence="1 2" key="1">
    <citation type="submission" date="2019-06" db="EMBL/GenBank/DDBJ databases">
        <title>Sequencing the genomes of 1000 actinobacteria strains.</title>
        <authorList>
            <person name="Klenk H.-P."/>
        </authorList>
    </citation>
    <scope>NUCLEOTIDE SEQUENCE [LARGE SCALE GENOMIC DNA]</scope>
    <source>
        <strain evidence="1 2">DSM 102200</strain>
    </source>
</reference>
<evidence type="ECO:0000313" key="1">
    <source>
        <dbReference type="EMBL" id="TQL90917.1"/>
    </source>
</evidence>
<proteinExistence type="predicted"/>
<name>A0A543C1F6_9ACTN</name>